<dbReference type="Proteomes" id="UP001232973">
    <property type="component" value="Unassembled WGS sequence"/>
</dbReference>
<dbReference type="EMBL" id="JAUSTP010000003">
    <property type="protein sequence ID" value="MDQ0188943.1"/>
    <property type="molecule type" value="Genomic_DNA"/>
</dbReference>
<organism evidence="3 4">
    <name type="scientific">Alicyclobacillus cycloheptanicus</name>
    <dbReference type="NCBI Taxonomy" id="1457"/>
    <lineage>
        <taxon>Bacteria</taxon>
        <taxon>Bacillati</taxon>
        <taxon>Bacillota</taxon>
        <taxon>Bacilli</taxon>
        <taxon>Bacillales</taxon>
        <taxon>Alicyclobacillaceae</taxon>
        <taxon>Alicyclobacillus</taxon>
    </lineage>
</organism>
<keyword evidence="2" id="KW-0732">Signal</keyword>
<sequence>MGLKTKVAMAMGTSAAGAAMVIGGTFALFTASASTTSDAFTAGTLKLNTSGQFFAGALNVNNLAPGDSIQGTFNITNTGSLTEWVGLEDTPVNVVNGHSYAANDAQHLGLFSSFNKSVDASAGTAGYADPGQNDPGSGNESIGWTFSPWPGHPTLDQSGDYTQDLHPATYSYMVTSNGQTLVAATTPSSTTDVNQQGQPANAFLLQPNQTATVTYTVTLPLAAHNDYQGLSGAVNVEVDAVQARNNWVTANSTADQTGDPNASAAGPWSWQPDVNN</sequence>
<feature type="signal peptide" evidence="2">
    <location>
        <begin position="1"/>
        <end position="33"/>
    </location>
</feature>
<name>A0ABT9XGJ0_9BACL</name>
<feature type="region of interest" description="Disordered" evidence="1">
    <location>
        <begin position="251"/>
        <end position="276"/>
    </location>
</feature>
<reference evidence="3 4" key="1">
    <citation type="submission" date="2023-07" db="EMBL/GenBank/DDBJ databases">
        <title>Genomic Encyclopedia of Type Strains, Phase IV (KMG-IV): sequencing the most valuable type-strain genomes for metagenomic binning, comparative biology and taxonomic classification.</title>
        <authorList>
            <person name="Goeker M."/>
        </authorList>
    </citation>
    <scope>NUCLEOTIDE SEQUENCE [LARGE SCALE GENOMIC DNA]</scope>
    <source>
        <strain evidence="3 4">DSM 4006</strain>
    </source>
</reference>
<accession>A0ABT9XGJ0</accession>
<evidence type="ECO:0000313" key="4">
    <source>
        <dbReference type="Proteomes" id="UP001232973"/>
    </source>
</evidence>
<evidence type="ECO:0000256" key="2">
    <source>
        <dbReference type="SAM" id="SignalP"/>
    </source>
</evidence>
<dbReference type="InterPro" id="IPR022121">
    <property type="entry name" value="Peptidase_M73_camelysin"/>
</dbReference>
<dbReference type="RefSeq" id="WP_274456465.1">
    <property type="nucleotide sequence ID" value="NZ_CP067097.1"/>
</dbReference>
<gene>
    <name evidence="3" type="ORF">J2S03_000757</name>
</gene>
<comment type="caution">
    <text evidence="3">The sequence shown here is derived from an EMBL/GenBank/DDBJ whole genome shotgun (WGS) entry which is preliminary data.</text>
</comment>
<feature type="compositionally biased region" description="Polar residues" evidence="1">
    <location>
        <begin position="251"/>
        <end position="260"/>
    </location>
</feature>
<keyword evidence="4" id="KW-1185">Reference proteome</keyword>
<feature type="chain" id="PRO_5046903525" evidence="2">
    <location>
        <begin position="34"/>
        <end position="276"/>
    </location>
</feature>
<dbReference type="Pfam" id="PF12389">
    <property type="entry name" value="Peptidase_M73"/>
    <property type="match status" value="1"/>
</dbReference>
<protein>
    <submittedName>
        <fullName evidence="3">Ribosomally synthesized peptide with SipW-like signal peptide</fullName>
    </submittedName>
</protein>
<proteinExistence type="predicted"/>
<evidence type="ECO:0000256" key="1">
    <source>
        <dbReference type="SAM" id="MobiDB-lite"/>
    </source>
</evidence>
<evidence type="ECO:0000313" key="3">
    <source>
        <dbReference type="EMBL" id="MDQ0188943.1"/>
    </source>
</evidence>